<dbReference type="Gene3D" id="1.10.3580.10">
    <property type="entry name" value="ATP12 ATPase"/>
    <property type="match status" value="1"/>
</dbReference>
<evidence type="ECO:0000256" key="3">
    <source>
        <dbReference type="ARBA" id="ARBA00022946"/>
    </source>
</evidence>
<keyword evidence="3" id="KW-0809">Transit peptide</keyword>
<comment type="caution">
    <text evidence="7">The sequence shown here is derived from an EMBL/GenBank/DDBJ whole genome shotgun (WGS) entry which is preliminary data.</text>
</comment>
<evidence type="ECO:0000256" key="5">
    <source>
        <dbReference type="ARBA" id="ARBA00023186"/>
    </source>
</evidence>
<dbReference type="SUPFAM" id="SSF160909">
    <property type="entry name" value="ATP12-like"/>
    <property type="match status" value="1"/>
</dbReference>
<dbReference type="PANTHER" id="PTHR21013">
    <property type="entry name" value="ATP SYNTHASE MITOCHONDRIAL F1 COMPLEX ASSEMBLY FACTOR 2/ATP12 PROTEIN, MITOCHONDRIAL PRECURSOR"/>
    <property type="match status" value="1"/>
</dbReference>
<organism evidence="7 8">
    <name type="scientific">Sporothrix epigloea</name>
    <dbReference type="NCBI Taxonomy" id="1892477"/>
    <lineage>
        <taxon>Eukaryota</taxon>
        <taxon>Fungi</taxon>
        <taxon>Dikarya</taxon>
        <taxon>Ascomycota</taxon>
        <taxon>Pezizomycotina</taxon>
        <taxon>Sordariomycetes</taxon>
        <taxon>Sordariomycetidae</taxon>
        <taxon>Ophiostomatales</taxon>
        <taxon>Ophiostomataceae</taxon>
        <taxon>Sporothrix</taxon>
    </lineage>
</organism>
<dbReference type="InterPro" id="IPR042272">
    <property type="entry name" value="ATP12_ATP_synth-F1-assembly_N"/>
</dbReference>
<keyword evidence="5" id="KW-0143">Chaperone</keyword>
<gene>
    <name evidence="7" type="primary">atp12</name>
    <name evidence="7" type="ORF">SEPCBS119000_005217</name>
</gene>
<evidence type="ECO:0000256" key="6">
    <source>
        <dbReference type="SAM" id="MobiDB-lite"/>
    </source>
</evidence>
<comment type="similarity">
    <text evidence="2">Belongs to the ATP12 family.</text>
</comment>
<protein>
    <submittedName>
        <fullName evidence="7">ATP synthase mitochondrial F1 complex assembly factor 2</fullName>
    </submittedName>
</protein>
<dbReference type="InterPro" id="IPR023335">
    <property type="entry name" value="ATP12_ortho_dom_sf"/>
</dbReference>
<keyword evidence="4" id="KW-0496">Mitochondrion</keyword>
<evidence type="ECO:0000256" key="2">
    <source>
        <dbReference type="ARBA" id="ARBA00008231"/>
    </source>
</evidence>
<dbReference type="Gene3D" id="3.30.2180.10">
    <property type="entry name" value="ATP12-like"/>
    <property type="match status" value="1"/>
</dbReference>
<name>A0ABP0DY89_9PEZI</name>
<dbReference type="InterPro" id="IPR011419">
    <property type="entry name" value="ATP12_ATP_synth-F1-assembly"/>
</dbReference>
<feature type="region of interest" description="Disordered" evidence="6">
    <location>
        <begin position="64"/>
        <end position="83"/>
    </location>
</feature>
<dbReference type="EMBL" id="CAWUON010000092">
    <property type="protein sequence ID" value="CAK7272608.1"/>
    <property type="molecule type" value="Genomic_DNA"/>
</dbReference>
<comment type="subcellular location">
    <subcellularLocation>
        <location evidence="1">Mitochondrion</location>
    </subcellularLocation>
</comment>
<reference evidence="7 8" key="1">
    <citation type="submission" date="2024-01" db="EMBL/GenBank/DDBJ databases">
        <authorList>
            <person name="Allen C."/>
            <person name="Tagirdzhanova G."/>
        </authorList>
    </citation>
    <scope>NUCLEOTIDE SEQUENCE [LARGE SCALE GENOMIC DNA]</scope>
    <source>
        <strain evidence="7 8">CBS 119000</strain>
    </source>
</reference>
<evidence type="ECO:0000256" key="4">
    <source>
        <dbReference type="ARBA" id="ARBA00023128"/>
    </source>
</evidence>
<dbReference type="PANTHER" id="PTHR21013:SF10">
    <property type="entry name" value="ATP SYNTHASE MITOCHONDRIAL F1 COMPLEX ASSEMBLY FACTOR 2"/>
    <property type="match status" value="1"/>
</dbReference>
<proteinExistence type="inferred from homology"/>
<dbReference type="Proteomes" id="UP001642502">
    <property type="component" value="Unassembled WGS sequence"/>
</dbReference>
<sequence length="408" mass="44033">MQTVTRLCPRSAVAAPVCVAQAVMAKCFAPCLLRSRPFHNSAAAAFPRPTCSLLADVVPIYGQGPPPSPPIAAEADDGKTTRTTEPVENDLVRKAEERSIRIARRRAQAERTTGTGSKRFWKAASVVEADGHLEVRLDARPLRHPATKQVIQLPSSKKMLAHGLAAEWEQLTSVRQAAQGHRMPLMSLVCRALDLEAELAAGTDIQPMRTALIESTLRYLDTDSLLCWAPPDDGSALHGMNDRAATRNVPGHGEVTLRQLQERTAGPILAYLSAHVWPGVVVEPVLGGDDQASLLFPKAHPPETRAAVRAWLEALNGWDLAGVERATLAGKSMVVATCFVVGWSPTASKTAAARAKESGSALSVQEAYAATNMETAFQTAQWGEVEDTHDVEREDMRRHFGSVVLLVS</sequence>
<evidence type="ECO:0000256" key="1">
    <source>
        <dbReference type="ARBA" id="ARBA00004173"/>
    </source>
</evidence>
<keyword evidence="8" id="KW-1185">Reference proteome</keyword>
<evidence type="ECO:0000313" key="7">
    <source>
        <dbReference type="EMBL" id="CAK7272608.1"/>
    </source>
</evidence>
<accession>A0ABP0DY89</accession>
<dbReference type="Pfam" id="PF07542">
    <property type="entry name" value="ATP12"/>
    <property type="match status" value="1"/>
</dbReference>
<evidence type="ECO:0000313" key="8">
    <source>
        <dbReference type="Proteomes" id="UP001642502"/>
    </source>
</evidence>